<reference evidence="10 11" key="1">
    <citation type="journal article" date="2014" name="Nat. Commun.">
        <title>Klebsormidium flaccidum genome reveals primary factors for plant terrestrial adaptation.</title>
        <authorList>
            <person name="Hori K."/>
            <person name="Maruyama F."/>
            <person name="Fujisawa T."/>
            <person name="Togashi T."/>
            <person name="Yamamoto N."/>
            <person name="Seo M."/>
            <person name="Sato S."/>
            <person name="Yamada T."/>
            <person name="Mori H."/>
            <person name="Tajima N."/>
            <person name="Moriyama T."/>
            <person name="Ikeuchi M."/>
            <person name="Watanabe M."/>
            <person name="Wada H."/>
            <person name="Kobayashi K."/>
            <person name="Saito M."/>
            <person name="Masuda T."/>
            <person name="Sasaki-Sekimoto Y."/>
            <person name="Mashiguchi K."/>
            <person name="Awai K."/>
            <person name="Shimojima M."/>
            <person name="Masuda S."/>
            <person name="Iwai M."/>
            <person name="Nobusawa T."/>
            <person name="Narise T."/>
            <person name="Kondo S."/>
            <person name="Saito H."/>
            <person name="Sato R."/>
            <person name="Murakawa M."/>
            <person name="Ihara Y."/>
            <person name="Oshima-Yamada Y."/>
            <person name="Ohtaka K."/>
            <person name="Satoh M."/>
            <person name="Sonobe K."/>
            <person name="Ishii M."/>
            <person name="Ohtani R."/>
            <person name="Kanamori-Sato M."/>
            <person name="Honoki R."/>
            <person name="Miyazaki D."/>
            <person name="Mochizuki H."/>
            <person name="Umetsu J."/>
            <person name="Higashi K."/>
            <person name="Shibata D."/>
            <person name="Kamiya Y."/>
            <person name="Sato N."/>
            <person name="Nakamura Y."/>
            <person name="Tabata S."/>
            <person name="Ida S."/>
            <person name="Kurokawa K."/>
            <person name="Ohta H."/>
        </authorList>
    </citation>
    <scope>NUCLEOTIDE SEQUENCE [LARGE SCALE GENOMIC DNA]</scope>
    <source>
        <strain evidence="10 11">NIES-2285</strain>
    </source>
</reference>
<dbReference type="Gene3D" id="3.30.390.30">
    <property type="match status" value="1"/>
</dbReference>
<name>A0A1Y1I754_KLENI</name>
<evidence type="ECO:0000256" key="4">
    <source>
        <dbReference type="ARBA" id="ARBA00022827"/>
    </source>
</evidence>
<evidence type="ECO:0000256" key="1">
    <source>
        <dbReference type="ARBA" id="ARBA00001974"/>
    </source>
</evidence>
<dbReference type="Gene3D" id="3.50.50.60">
    <property type="entry name" value="FAD/NAD(P)-binding domain"/>
    <property type="match status" value="2"/>
</dbReference>
<dbReference type="PANTHER" id="PTHR43557">
    <property type="entry name" value="APOPTOSIS-INDUCING FACTOR 1"/>
    <property type="match status" value="1"/>
</dbReference>
<dbReference type="InterPro" id="IPR036188">
    <property type="entry name" value="FAD/NAD-bd_sf"/>
</dbReference>
<feature type="domain" description="Monodehydroascorbate reductase 3-like C-terminal" evidence="9">
    <location>
        <begin position="442"/>
        <end position="524"/>
    </location>
</feature>
<sequence length="541" mass="57692">MSTNLATACLCKISASLEATALCALIEQLTPTAAMAFARCSAAVGQVNLAPKAAFTLRQSSQLGAPLLSVSSFQGVSLTGVLTPHLQSRVSGRRSFSVSASSLNRNTEYVIVGGGNAAGYAAKAFVDNDQAAGKLAIISSEEVAPYERPTLSKGYLFPIKGDAKPPRLPGFHTTVGTGGERQTPEWYEQKGIELLLGTTISGLDLSKKELTTSKGDTLSYKKLIVATGSTASRLPEKIGGALPGVNYIRNVADADGLVKDFQNAKKVVVIGGGYIGMEVSAAALAWGLDVTLIFPEPHFMPRLFTPGIAAHYHKLYESLGANFVTGASVERFEAGPDGRVAKAIASNKQEYDADLIVVGVGAKPAVQLFLDAGLDEEAKGIKVNDQLQSSNPDVYAIGDTAAFPIKILGSTSRVEHVDHARKSAAHVVKAILDGSGEGYDYLPYFYSRVFEHPGTARKVWWQFYGENKGEVVDVGDFDPKLAAFWVDEGTLKGVFLESGAPEEFKLLPEIARMRPKIDIDELKKADTVEKALETVKKAMSV</sequence>
<dbReference type="SUPFAM" id="SSF51905">
    <property type="entry name" value="FAD/NAD(P)-binding domain"/>
    <property type="match status" value="2"/>
</dbReference>
<dbReference type="OrthoDB" id="432169at2759"/>
<evidence type="ECO:0000256" key="7">
    <source>
        <dbReference type="ARBA" id="ARBA00038920"/>
    </source>
</evidence>
<dbReference type="PRINTS" id="PR00368">
    <property type="entry name" value="FADPNR"/>
</dbReference>
<dbReference type="InterPro" id="IPR023753">
    <property type="entry name" value="FAD/NAD-binding_dom"/>
</dbReference>
<keyword evidence="3" id="KW-0285">Flavoprotein</keyword>
<evidence type="ECO:0000256" key="6">
    <source>
        <dbReference type="ARBA" id="ARBA00023027"/>
    </source>
</evidence>
<proteinExistence type="inferred from homology"/>
<accession>A0A1Y1I754</accession>
<dbReference type="EMBL" id="DF237118">
    <property type="protein sequence ID" value="GAQ83938.1"/>
    <property type="molecule type" value="Genomic_DNA"/>
</dbReference>
<comment type="cofactor">
    <cofactor evidence="1">
        <name>FAD</name>
        <dbReference type="ChEBI" id="CHEBI:57692"/>
    </cofactor>
</comment>
<dbReference type="STRING" id="105231.A0A1Y1I754"/>
<gene>
    <name evidence="10" type="ORF">KFL_001690160</name>
</gene>
<keyword evidence="5" id="KW-0560">Oxidoreductase</keyword>
<protein>
    <recommendedName>
        <fullName evidence="7">monodehydroascorbate reductase (NADH)</fullName>
        <ecNumber evidence="7">1.6.5.4</ecNumber>
    </recommendedName>
</protein>
<evidence type="ECO:0000259" key="9">
    <source>
        <dbReference type="Pfam" id="PF21791"/>
    </source>
</evidence>
<dbReference type="PRINTS" id="PR00411">
    <property type="entry name" value="PNDRDTASEI"/>
</dbReference>
<dbReference type="GO" id="GO:0005739">
    <property type="term" value="C:mitochondrion"/>
    <property type="evidence" value="ECO:0000318"/>
    <property type="project" value="GO_Central"/>
</dbReference>
<dbReference type="OMA" id="TSHTKPY"/>
<dbReference type="InterPro" id="IPR048618">
    <property type="entry name" value="MDHAR3-like_C"/>
</dbReference>
<evidence type="ECO:0000313" key="10">
    <source>
        <dbReference type="EMBL" id="GAQ83938.1"/>
    </source>
</evidence>
<evidence type="ECO:0000313" key="11">
    <source>
        <dbReference type="Proteomes" id="UP000054558"/>
    </source>
</evidence>
<dbReference type="Pfam" id="PF07992">
    <property type="entry name" value="Pyr_redox_2"/>
    <property type="match status" value="1"/>
</dbReference>
<evidence type="ECO:0000256" key="3">
    <source>
        <dbReference type="ARBA" id="ARBA00022630"/>
    </source>
</evidence>
<dbReference type="Proteomes" id="UP000054558">
    <property type="component" value="Unassembled WGS sequence"/>
</dbReference>
<dbReference type="SUPFAM" id="SSF55424">
    <property type="entry name" value="FAD/NAD-linked reductases, dimerisation (C-terminal) domain"/>
    <property type="match status" value="1"/>
</dbReference>
<keyword evidence="11" id="KW-1185">Reference proteome</keyword>
<dbReference type="InterPro" id="IPR050446">
    <property type="entry name" value="FAD-oxidoreductase/Apoptosis"/>
</dbReference>
<dbReference type="GO" id="GO:0016656">
    <property type="term" value="F:monodehydroascorbate reductase (NADH) activity"/>
    <property type="evidence" value="ECO:0007669"/>
    <property type="project" value="UniProtKB-EC"/>
</dbReference>
<organism evidence="10 11">
    <name type="scientific">Klebsormidium nitens</name>
    <name type="common">Green alga</name>
    <name type="synonym">Ulothrix nitens</name>
    <dbReference type="NCBI Taxonomy" id="105231"/>
    <lineage>
        <taxon>Eukaryota</taxon>
        <taxon>Viridiplantae</taxon>
        <taxon>Streptophyta</taxon>
        <taxon>Klebsormidiophyceae</taxon>
        <taxon>Klebsormidiales</taxon>
        <taxon>Klebsormidiaceae</taxon>
        <taxon>Klebsormidium</taxon>
    </lineage>
</organism>
<dbReference type="AlphaFoldDB" id="A0A1Y1I754"/>
<dbReference type="EC" id="1.6.5.4" evidence="7"/>
<dbReference type="GO" id="GO:0016651">
    <property type="term" value="F:oxidoreductase activity, acting on NAD(P)H"/>
    <property type="evidence" value="ECO:0000318"/>
    <property type="project" value="GO_Central"/>
</dbReference>
<evidence type="ECO:0000256" key="5">
    <source>
        <dbReference type="ARBA" id="ARBA00023002"/>
    </source>
</evidence>
<dbReference type="Pfam" id="PF21791">
    <property type="entry name" value="MDHAR3-like_C"/>
    <property type="match status" value="1"/>
</dbReference>
<evidence type="ECO:0000256" key="2">
    <source>
        <dbReference type="ARBA" id="ARBA00006442"/>
    </source>
</evidence>
<dbReference type="InterPro" id="IPR016156">
    <property type="entry name" value="FAD/NAD-linked_Rdtase_dimer_sf"/>
</dbReference>
<keyword evidence="4" id="KW-0274">FAD</keyword>
<dbReference type="PANTHER" id="PTHR43557:SF6">
    <property type="entry name" value="MONODEHYDROASCORBATE REDUCTASE, CHLOROPLASTIC_MITOCHONDRIAL"/>
    <property type="match status" value="1"/>
</dbReference>
<feature type="domain" description="FAD/NAD(P)-binding" evidence="8">
    <location>
        <begin position="108"/>
        <end position="424"/>
    </location>
</feature>
<keyword evidence="6" id="KW-0520">NAD</keyword>
<evidence type="ECO:0000259" key="8">
    <source>
        <dbReference type="Pfam" id="PF07992"/>
    </source>
</evidence>
<comment type="similarity">
    <text evidence="2">Belongs to the FAD-dependent oxidoreductase family.</text>
</comment>